<gene>
    <name evidence="2" type="ORF">ID128_05555</name>
</gene>
<evidence type="ECO:0000313" key="3">
    <source>
        <dbReference type="Proteomes" id="UP000516514"/>
    </source>
</evidence>
<dbReference type="RefSeq" id="WP_191111031.1">
    <property type="nucleotide sequence ID" value="NZ_CP061738.1"/>
</dbReference>
<dbReference type="Proteomes" id="UP000516514">
    <property type="component" value="Chromosome"/>
</dbReference>
<dbReference type="AlphaFoldDB" id="A0A7L7YLY1"/>
<reference evidence="2 3" key="1">
    <citation type="submission" date="2020-09" db="EMBL/GenBank/DDBJ databases">
        <title>An Earliest Endosymbiont, Wolbachia massiliensis sp. nov., Strain PL13 From the Bed Bug (Cimex hemipterius), Type strain of a New supergroup T.</title>
        <authorList>
            <person name="Laidoudi Y."/>
            <person name="Levasseur A."/>
            <person name="Medkour H."/>
            <person name="Maaloum M."/>
            <person name="BenKhedher M."/>
            <person name="Sambou M."/>
            <person name="Bassene H."/>
            <person name="Davoust B."/>
            <person name="Fenollar F."/>
            <person name="Raoult D."/>
            <person name="Mediannikov O."/>
        </authorList>
    </citation>
    <scope>NUCLEOTIDE SEQUENCE [LARGE SCALE GENOMIC DNA]</scope>
    <source>
        <strain evidence="2 3">PL13</strain>
    </source>
</reference>
<proteinExistence type="predicted"/>
<protein>
    <submittedName>
        <fullName evidence="2">Uncharacterized protein</fullName>
    </submittedName>
</protein>
<dbReference type="EMBL" id="CP061738">
    <property type="protein sequence ID" value="QOD38224.1"/>
    <property type="molecule type" value="Genomic_DNA"/>
</dbReference>
<name>A0A7L7YLY1_9RICK</name>
<evidence type="ECO:0000256" key="1">
    <source>
        <dbReference type="SAM" id="MobiDB-lite"/>
    </source>
</evidence>
<keyword evidence="3" id="KW-1185">Reference proteome</keyword>
<accession>A0A7L7YLY1</accession>
<feature type="region of interest" description="Disordered" evidence="1">
    <location>
        <begin position="32"/>
        <end position="58"/>
    </location>
</feature>
<feature type="compositionally biased region" description="Polar residues" evidence="1">
    <location>
        <begin position="32"/>
        <end position="45"/>
    </location>
</feature>
<sequence>MKGFRELFNQIRLIWLSLTSKIKSLFSSNKHKSLNTSNEQGNTEKGYNGDTKGNGIDSEDEQDVWYDALEELEEYFDAVENLNEQEVSIDSKRREYEKNKYYSLQDGLQEKIEFNRSTATLALAFEIGKPLPDSDLSKFKLCELKQNGDKYTFTLEDNGKNRVELHSEYLNIYFPKYFEKHREKGMYTELFSEKENRISNDIIIPLQVPKEVSILTKKFGWMNPRKIIQSKIPDFPMDVHLKDCKDHVNFCLNSNNTISLSLISAKTKFAAMASGTPTETNWPIKDVLIRGGFVTTINKHIAEQPRAQEVNPFKVVDVLEHDVPQPNR</sequence>
<dbReference type="KEGG" id="wms:ID128_05555"/>
<evidence type="ECO:0000313" key="2">
    <source>
        <dbReference type="EMBL" id="QOD38224.1"/>
    </source>
</evidence>
<organism evidence="2 3">
    <name type="scientific">Candidatus Wolbachia massiliensis</name>
    <dbReference type="NCBI Taxonomy" id="1845000"/>
    <lineage>
        <taxon>Bacteria</taxon>
        <taxon>Pseudomonadati</taxon>
        <taxon>Pseudomonadota</taxon>
        <taxon>Alphaproteobacteria</taxon>
        <taxon>Rickettsiales</taxon>
        <taxon>Anaplasmataceae</taxon>
        <taxon>Wolbachieae</taxon>
        <taxon>Wolbachia</taxon>
    </lineage>
</organism>